<gene>
    <name evidence="13 14 15" type="primary">LOC101855875</name>
</gene>
<evidence type="ECO:0000259" key="10">
    <source>
        <dbReference type="PROSITE" id="PS50893"/>
    </source>
</evidence>
<feature type="region of interest" description="Disordered" evidence="8">
    <location>
        <begin position="1"/>
        <end position="51"/>
    </location>
</feature>
<feature type="domain" description="ABC transmembrane type-1" evidence="11">
    <location>
        <begin position="158"/>
        <end position="437"/>
    </location>
</feature>
<feature type="transmembrane region" description="Helical" evidence="9">
    <location>
        <begin position="411"/>
        <end position="432"/>
    </location>
</feature>
<evidence type="ECO:0000256" key="3">
    <source>
        <dbReference type="ARBA" id="ARBA00022692"/>
    </source>
</evidence>
<feature type="compositionally biased region" description="Low complexity" evidence="8">
    <location>
        <begin position="759"/>
        <end position="769"/>
    </location>
</feature>
<evidence type="ECO:0000256" key="7">
    <source>
        <dbReference type="ARBA" id="ARBA00023136"/>
    </source>
</evidence>
<dbReference type="RefSeq" id="XP_012939244.1">
    <property type="nucleotide sequence ID" value="XM_013083790.2"/>
</dbReference>
<evidence type="ECO:0000256" key="4">
    <source>
        <dbReference type="ARBA" id="ARBA00022741"/>
    </source>
</evidence>
<dbReference type="Pfam" id="PF00664">
    <property type="entry name" value="ABC_membrane"/>
    <property type="match status" value="2"/>
</dbReference>
<dbReference type="GeneID" id="101855875"/>
<feature type="transmembrane region" description="Helical" evidence="9">
    <location>
        <begin position="903"/>
        <end position="921"/>
    </location>
</feature>
<dbReference type="InterPro" id="IPR017871">
    <property type="entry name" value="ABC_transporter-like_CS"/>
</dbReference>
<dbReference type="InterPro" id="IPR011527">
    <property type="entry name" value="ABC1_TM_dom"/>
</dbReference>
<dbReference type="Gene3D" id="3.40.50.300">
    <property type="entry name" value="P-loop containing nucleotide triphosphate hydrolases"/>
    <property type="match status" value="2"/>
</dbReference>
<keyword evidence="5" id="KW-0067">ATP-binding</keyword>
<dbReference type="PROSITE" id="PS00211">
    <property type="entry name" value="ABC_TRANSPORTER_1"/>
    <property type="match status" value="2"/>
</dbReference>
<feature type="transmembrane region" description="Helical" evidence="9">
    <location>
        <begin position="298"/>
        <end position="318"/>
    </location>
</feature>
<dbReference type="SUPFAM" id="SSF52540">
    <property type="entry name" value="P-loop containing nucleoside triphosphate hydrolases"/>
    <property type="match status" value="2"/>
</dbReference>
<feature type="transmembrane region" description="Helical" evidence="9">
    <location>
        <begin position="1006"/>
        <end position="1029"/>
    </location>
</feature>
<keyword evidence="3 9" id="KW-0812">Transmembrane</keyword>
<dbReference type="InterPro" id="IPR003439">
    <property type="entry name" value="ABC_transporter-like_ATP-bd"/>
</dbReference>
<feature type="transmembrane region" description="Helical" evidence="9">
    <location>
        <begin position="77"/>
        <end position="94"/>
    </location>
</feature>
<reference evidence="13 14" key="1">
    <citation type="submission" date="2025-05" db="UniProtKB">
        <authorList>
            <consortium name="RefSeq"/>
        </authorList>
    </citation>
    <scope>IDENTIFICATION</scope>
</reference>
<dbReference type="CDD" id="cd03250">
    <property type="entry name" value="ABCC_MRP_domain1"/>
    <property type="match status" value="1"/>
</dbReference>
<dbReference type="PANTHER" id="PTHR24223">
    <property type="entry name" value="ATP-BINDING CASSETTE SUB-FAMILY C"/>
    <property type="match status" value="1"/>
</dbReference>
<evidence type="ECO:0000259" key="11">
    <source>
        <dbReference type="PROSITE" id="PS50929"/>
    </source>
</evidence>
<dbReference type="SUPFAM" id="SSF90123">
    <property type="entry name" value="ABC transporter transmembrane region"/>
    <property type="match status" value="2"/>
</dbReference>
<dbReference type="InterPro" id="IPR050173">
    <property type="entry name" value="ABC_transporter_C-like"/>
</dbReference>
<dbReference type="CDD" id="cd18592">
    <property type="entry name" value="ABC_6TM_MRP5_8_9_D1"/>
    <property type="match status" value="1"/>
</dbReference>
<evidence type="ECO:0000256" key="9">
    <source>
        <dbReference type="SAM" id="Phobius"/>
    </source>
</evidence>
<feature type="domain" description="ABC transporter" evidence="10">
    <location>
        <begin position="1181"/>
        <end position="1415"/>
    </location>
</feature>
<keyword evidence="4" id="KW-0547">Nucleotide-binding</keyword>
<dbReference type="SMART" id="SM00382">
    <property type="entry name" value="AAA"/>
    <property type="match status" value="2"/>
</dbReference>
<dbReference type="RefSeq" id="XP_035826226.1">
    <property type="nucleotide sequence ID" value="XM_035970333.1"/>
</dbReference>
<feature type="transmembrane region" description="Helical" evidence="9">
    <location>
        <begin position="1094"/>
        <end position="1111"/>
    </location>
</feature>
<dbReference type="PROSITE" id="PS50893">
    <property type="entry name" value="ABC_TRANSPORTER_2"/>
    <property type="match status" value="2"/>
</dbReference>
<keyword evidence="2" id="KW-0813">Transport</keyword>
<keyword evidence="12" id="KW-1185">Reference proteome</keyword>
<proteinExistence type="predicted"/>
<dbReference type="CDD" id="cd03244">
    <property type="entry name" value="ABCC_MRP_domain2"/>
    <property type="match status" value="1"/>
</dbReference>
<evidence type="ECO:0000256" key="1">
    <source>
        <dbReference type="ARBA" id="ARBA00004370"/>
    </source>
</evidence>
<dbReference type="RefSeq" id="XP_005100698.1">
    <property type="nucleotide sequence ID" value="XM_005100641.3"/>
</dbReference>
<dbReference type="PROSITE" id="PS50929">
    <property type="entry name" value="ABC_TM1F"/>
    <property type="match status" value="2"/>
</dbReference>
<dbReference type="CDD" id="cd18599">
    <property type="entry name" value="ABC_6TM_MRP5_8_9_D2"/>
    <property type="match status" value="1"/>
</dbReference>
<dbReference type="Gene3D" id="1.20.1560.10">
    <property type="entry name" value="ABC transporter type 1, transmembrane domain"/>
    <property type="match status" value="2"/>
</dbReference>
<organism evidence="12 14">
    <name type="scientific">Aplysia californica</name>
    <name type="common">California sea hare</name>
    <dbReference type="NCBI Taxonomy" id="6500"/>
    <lineage>
        <taxon>Eukaryota</taxon>
        <taxon>Metazoa</taxon>
        <taxon>Spiralia</taxon>
        <taxon>Lophotrochozoa</taxon>
        <taxon>Mollusca</taxon>
        <taxon>Gastropoda</taxon>
        <taxon>Heterobranchia</taxon>
        <taxon>Euthyneura</taxon>
        <taxon>Tectipleura</taxon>
        <taxon>Aplysiida</taxon>
        <taxon>Aplysioidea</taxon>
        <taxon>Aplysiidae</taxon>
        <taxon>Aplysia</taxon>
    </lineage>
</organism>
<evidence type="ECO:0000313" key="13">
    <source>
        <dbReference type="RefSeq" id="XP_005100698.1"/>
    </source>
</evidence>
<dbReference type="PANTHER" id="PTHR24223:SF447">
    <property type="entry name" value="MULTIDRUG RESISTANCE-ASSOCIATED PROTEIN 5"/>
    <property type="match status" value="1"/>
</dbReference>
<feature type="transmembrane region" description="Helical" evidence="9">
    <location>
        <begin position="374"/>
        <end position="399"/>
    </location>
</feature>
<dbReference type="InterPro" id="IPR003593">
    <property type="entry name" value="AAA+_ATPase"/>
</dbReference>
<evidence type="ECO:0000256" key="2">
    <source>
        <dbReference type="ARBA" id="ARBA00022448"/>
    </source>
</evidence>
<feature type="transmembrane region" description="Helical" evidence="9">
    <location>
        <begin position="157"/>
        <end position="179"/>
    </location>
</feature>
<name>A0ABM1A221_APLCA</name>
<feature type="transmembrane region" description="Helical" evidence="9">
    <location>
        <begin position="268"/>
        <end position="292"/>
    </location>
</feature>
<keyword evidence="6 9" id="KW-1133">Transmembrane helix</keyword>
<evidence type="ECO:0000256" key="5">
    <source>
        <dbReference type="ARBA" id="ARBA00022840"/>
    </source>
</evidence>
<comment type="subcellular location">
    <subcellularLocation>
        <location evidence="1">Membrane</location>
    </subcellularLocation>
</comment>
<feature type="transmembrane region" description="Helical" evidence="9">
    <location>
        <begin position="199"/>
        <end position="220"/>
    </location>
</feature>
<feature type="region of interest" description="Disordered" evidence="8">
    <location>
        <begin position="738"/>
        <end position="781"/>
    </location>
</feature>
<feature type="domain" description="ABC transmembrane type-1" evidence="11">
    <location>
        <begin position="852"/>
        <end position="1145"/>
    </location>
</feature>
<sequence length="1421" mass="158239">MADEEGETFLRRAEAGDNSMLSASVIEPPEEETESSSSKRGETDEPTVNVRQGGTWRYSQALKTLLPLRCSKYPENALPLDSIGFLSFITFAWLTRYMWRVYKRGVDEIRGLEMRHKDSADAGARRMGKFWLEEITVHGTEEASFGRVMFRAFRTRIFIGLIGMVMQSLLVLAIPIFAIRYFLDYLSDGDVSVSSGIGYVIALALIILLNGLVSGFIWMVNFEAAARIKYGSLALLYKKVLRVKNFQDKTVGDLVNFISNDSQRIWDAIIMGPFATGVPVVLILSCIYSVILLGPWALVGWFLTVGFFPFLVTCAKLAMKYREISIKLTDKRVGFTNELLTCIKFVKMYAWEECFGQKIKDVRAGEEKILRKSVFLQSVTMGSSMLIPIFASCVTFIAYVATGNNLTPSKAFTYVSLMNAMQGALTALPFALKSLSEVTVTVARMKEILLLDEVVENSQPLLDDSNALEVMNANCTWSVRKTGEVAQDTIKEPKKKQKNKKKAATEEELAMTDDLNKESGGQIYTAPVLRNITFTLKKGELLGICGHVGCGKSSLITALLGRMDVSSGTIAMTGSVAYVSQQAWITNDSVKNNILFGNDYDEDRYKSVIEACALKQDIDSLAAGDESEVGERGATLSGGQKQRISLARAAYSKCDLIFLDDPLSSVDVHIGQHLFEHCIMGLMKGSTVVLVTHQLQYLKHCTSVLVMKEGKVVEQGPHSELMSVNGEYASLLNLYNQEKKRKTTNSRSESSNRDRSSESEPLSSDPQDSSLDHTGSNGDAGLSSPDVSLSLNFMEELTKKDTDPFLSQKYEQEQEFEGQLTEQEEMESGSLRWPVIRQYIQASGGFVWFLCVLLFFSLPVAGVTTAGWYLTYWLEQGGGDSNMTMGNITLPSMRVVDHPDKNTYLGIYASFIPLLIVLMLMRSLLLTKTVLKAATCLHNKAFTKVLRCPMPFFDSTPLGRIVNRFSADLDEIDMRLPMNAEIFLTNILQVIAGLAMIAYVSPWFLIALVPFGALFFFLMVLFHTCVTVMKRFDNVSRSPVISHMGASFQGVATIQAYQRTDQFIQKHCDLLNDNSVPVFLFYAANRWLAVRMDVLSAAIAFITGLLVLLTFEHLNTALAGLAISYSVQMSGLFQFTARLFIETEARFTSVQRILKYCNLTRQEPTLPEADTLDKWPSEGHVEFDCVKMKYRDNLPLALNDVTFSAAPHEKIGIVGRTAAGKSSLAVAMFRLVELDQGHIYVDDVDISNIDLTILRSKISIIPQDPVLFSGTLRYNLDPFQQFCDADIWQALSKCHIEDMVKSFEHQLSTSVEEAGGNFSLGERQLLCMARALLRNSKVLILDEATAAIDTETDALIQCTLKEAFSECTMLIIAHRLNTVTSCDKILVMKNGKVQEFNTPSKLLADPHSEFRSMLEAAEDLD</sequence>
<evidence type="ECO:0000256" key="6">
    <source>
        <dbReference type="ARBA" id="ARBA00022989"/>
    </source>
</evidence>
<feature type="transmembrane region" description="Helical" evidence="9">
    <location>
        <begin position="846"/>
        <end position="870"/>
    </location>
</feature>
<dbReference type="Proteomes" id="UP000694888">
    <property type="component" value="Unplaced"/>
</dbReference>
<evidence type="ECO:0000256" key="8">
    <source>
        <dbReference type="SAM" id="MobiDB-lite"/>
    </source>
</evidence>
<evidence type="ECO:0000313" key="14">
    <source>
        <dbReference type="RefSeq" id="XP_012939244.1"/>
    </source>
</evidence>
<dbReference type="InterPro" id="IPR027417">
    <property type="entry name" value="P-loop_NTPase"/>
</dbReference>
<evidence type="ECO:0000313" key="15">
    <source>
        <dbReference type="RefSeq" id="XP_035826226.1"/>
    </source>
</evidence>
<evidence type="ECO:0000313" key="12">
    <source>
        <dbReference type="Proteomes" id="UP000694888"/>
    </source>
</evidence>
<dbReference type="Pfam" id="PF00005">
    <property type="entry name" value="ABC_tran"/>
    <property type="match status" value="2"/>
</dbReference>
<keyword evidence="7 9" id="KW-0472">Membrane</keyword>
<feature type="domain" description="ABC transporter" evidence="10">
    <location>
        <begin position="510"/>
        <end position="734"/>
    </location>
</feature>
<feature type="transmembrane region" description="Helical" evidence="9">
    <location>
        <begin position="982"/>
        <end position="1000"/>
    </location>
</feature>
<protein>
    <submittedName>
        <fullName evidence="13 14">Multidrug resistance-associated protein 5</fullName>
    </submittedName>
</protein>
<dbReference type="InterPro" id="IPR036640">
    <property type="entry name" value="ABC1_TM_sf"/>
</dbReference>
<accession>A0ABM1A221</accession>